<proteinExistence type="predicted"/>
<evidence type="ECO:0000313" key="2">
    <source>
        <dbReference type="Proteomes" id="UP000077755"/>
    </source>
</evidence>
<dbReference type="AlphaFoldDB" id="A0A166BYX6"/>
<name>A0A166BYX6_DAUCS</name>
<accession>A0A166BYX6</accession>
<reference evidence="1" key="1">
    <citation type="journal article" date="2016" name="Nat. Genet.">
        <title>A high-quality carrot genome assembly provides new insights into carotenoid accumulation and asterid genome evolution.</title>
        <authorList>
            <person name="Iorizzo M."/>
            <person name="Ellison S."/>
            <person name="Senalik D."/>
            <person name="Zeng P."/>
            <person name="Satapoomin P."/>
            <person name="Huang J."/>
            <person name="Bowman M."/>
            <person name="Iovene M."/>
            <person name="Sanseverino W."/>
            <person name="Cavagnaro P."/>
            <person name="Yildiz M."/>
            <person name="Macko-Podgorni A."/>
            <person name="Moranska E."/>
            <person name="Grzebelus E."/>
            <person name="Grzebelus D."/>
            <person name="Ashrafi H."/>
            <person name="Zheng Z."/>
            <person name="Cheng S."/>
            <person name="Spooner D."/>
            <person name="Van Deynze A."/>
            <person name="Simon P."/>
        </authorList>
    </citation>
    <scope>NUCLEOTIDE SEQUENCE</scope>
    <source>
        <tissue evidence="1">Leaf</tissue>
    </source>
</reference>
<gene>
    <name evidence="1" type="ORF">DCAR_0313348</name>
</gene>
<evidence type="ECO:0000313" key="1">
    <source>
        <dbReference type="EMBL" id="WOG94057.1"/>
    </source>
</evidence>
<keyword evidence="2" id="KW-1185">Reference proteome</keyword>
<reference evidence="1" key="2">
    <citation type="submission" date="2022-03" db="EMBL/GenBank/DDBJ databases">
        <title>Draft title - Genomic analysis of global carrot germplasm unveils the trajectory of domestication and the origin of high carotenoid orange carrot.</title>
        <authorList>
            <person name="Iorizzo M."/>
            <person name="Ellison S."/>
            <person name="Senalik D."/>
            <person name="Macko-Podgorni A."/>
            <person name="Grzebelus D."/>
            <person name="Bostan H."/>
            <person name="Rolling W."/>
            <person name="Curaba J."/>
            <person name="Simon P."/>
        </authorList>
    </citation>
    <scope>NUCLEOTIDE SEQUENCE</scope>
    <source>
        <tissue evidence="1">Leaf</tissue>
    </source>
</reference>
<dbReference type="Proteomes" id="UP000077755">
    <property type="component" value="Chromosome 3"/>
</dbReference>
<protein>
    <submittedName>
        <fullName evidence="1">Uncharacterized protein</fullName>
    </submittedName>
</protein>
<organism evidence="1 2">
    <name type="scientific">Daucus carota subsp. sativus</name>
    <name type="common">Carrot</name>
    <dbReference type="NCBI Taxonomy" id="79200"/>
    <lineage>
        <taxon>Eukaryota</taxon>
        <taxon>Viridiplantae</taxon>
        <taxon>Streptophyta</taxon>
        <taxon>Embryophyta</taxon>
        <taxon>Tracheophyta</taxon>
        <taxon>Spermatophyta</taxon>
        <taxon>Magnoliopsida</taxon>
        <taxon>eudicotyledons</taxon>
        <taxon>Gunneridae</taxon>
        <taxon>Pentapetalae</taxon>
        <taxon>asterids</taxon>
        <taxon>campanulids</taxon>
        <taxon>Apiales</taxon>
        <taxon>Apiaceae</taxon>
        <taxon>Apioideae</taxon>
        <taxon>Scandiceae</taxon>
        <taxon>Daucinae</taxon>
        <taxon>Daucus</taxon>
        <taxon>Daucus sect. Daucus</taxon>
    </lineage>
</organism>
<dbReference type="EMBL" id="CP093345">
    <property type="protein sequence ID" value="WOG94057.1"/>
    <property type="molecule type" value="Genomic_DNA"/>
</dbReference>
<sequence length="80" mass="8962">MDSADLGYVLLQMSQAAVFRALNALKVLCAAELEGLHGQQPELLRISILDKQSDIHQPSEWNRSTDEDIVHITTVRPQHV</sequence>
<dbReference type="Gramene" id="KZN03062">
    <property type="protein sequence ID" value="KZN03062"/>
    <property type="gene ID" value="DCAR_011818"/>
</dbReference>